<dbReference type="Pfam" id="PF13577">
    <property type="entry name" value="SnoaL_4"/>
    <property type="match status" value="1"/>
</dbReference>
<dbReference type="Gene3D" id="3.10.450.50">
    <property type="match status" value="1"/>
</dbReference>
<dbReference type="KEGG" id="vab:WPS_26670"/>
<dbReference type="InterPro" id="IPR032710">
    <property type="entry name" value="NTF2-like_dom_sf"/>
</dbReference>
<reference evidence="2 3" key="1">
    <citation type="journal article" date="2022" name="ISME Commun">
        <title>Vulcanimicrobium alpinus gen. nov. sp. nov., the first cultivated representative of the candidate phylum 'Eremiobacterota', is a metabolically versatile aerobic anoxygenic phototroph.</title>
        <authorList>
            <person name="Yabe S."/>
            <person name="Muto K."/>
            <person name="Abe K."/>
            <person name="Yokota A."/>
            <person name="Staudigel H."/>
            <person name="Tebo B.M."/>
        </authorList>
    </citation>
    <scope>NUCLEOTIDE SEQUENCE [LARGE SCALE GENOMIC DNA]</scope>
    <source>
        <strain evidence="2 3">WC8-2</strain>
    </source>
</reference>
<evidence type="ECO:0000313" key="2">
    <source>
        <dbReference type="EMBL" id="BDE07391.1"/>
    </source>
</evidence>
<sequence length="60" mass="6463">MISETVAVTQTIAAFTDAINRRDFAVFRTLWTPDAVWAIDPPIDARFSGVGAIAEGLIPS</sequence>
<protein>
    <recommendedName>
        <fullName evidence="1">SnoaL-like domain-containing protein</fullName>
    </recommendedName>
</protein>
<dbReference type="RefSeq" id="WP_317994985.1">
    <property type="nucleotide sequence ID" value="NZ_AP025523.1"/>
</dbReference>
<dbReference type="Proteomes" id="UP001317532">
    <property type="component" value="Chromosome"/>
</dbReference>
<evidence type="ECO:0000313" key="3">
    <source>
        <dbReference type="Proteomes" id="UP001317532"/>
    </source>
</evidence>
<gene>
    <name evidence="2" type="ORF">WPS_26670</name>
</gene>
<accession>A0AAN2CAR4</accession>
<name>A0AAN2CAR4_UNVUL</name>
<dbReference type="InterPro" id="IPR037401">
    <property type="entry name" value="SnoaL-like"/>
</dbReference>
<dbReference type="SUPFAM" id="SSF54427">
    <property type="entry name" value="NTF2-like"/>
    <property type="match status" value="1"/>
</dbReference>
<evidence type="ECO:0000259" key="1">
    <source>
        <dbReference type="Pfam" id="PF13577"/>
    </source>
</evidence>
<dbReference type="EMBL" id="AP025523">
    <property type="protein sequence ID" value="BDE07391.1"/>
    <property type="molecule type" value="Genomic_DNA"/>
</dbReference>
<proteinExistence type="predicted"/>
<feature type="domain" description="SnoaL-like" evidence="1">
    <location>
        <begin position="4"/>
        <end position="56"/>
    </location>
</feature>
<dbReference type="AlphaFoldDB" id="A0AAN2CAR4"/>
<keyword evidence="3" id="KW-1185">Reference proteome</keyword>
<organism evidence="2 3">
    <name type="scientific">Vulcanimicrobium alpinum</name>
    <dbReference type="NCBI Taxonomy" id="3016050"/>
    <lineage>
        <taxon>Bacteria</taxon>
        <taxon>Bacillati</taxon>
        <taxon>Vulcanimicrobiota</taxon>
        <taxon>Vulcanimicrobiia</taxon>
        <taxon>Vulcanimicrobiales</taxon>
        <taxon>Vulcanimicrobiaceae</taxon>
        <taxon>Vulcanimicrobium</taxon>
    </lineage>
</organism>